<feature type="region of interest" description="Disordered" evidence="1">
    <location>
        <begin position="1"/>
        <end position="81"/>
    </location>
</feature>
<organism evidence="3">
    <name type="scientific">Melampsora larici-populina (strain 98AG31 / pathotype 3-4-7)</name>
    <name type="common">Poplar leaf rust fungus</name>
    <dbReference type="NCBI Taxonomy" id="747676"/>
    <lineage>
        <taxon>Eukaryota</taxon>
        <taxon>Fungi</taxon>
        <taxon>Dikarya</taxon>
        <taxon>Basidiomycota</taxon>
        <taxon>Pucciniomycotina</taxon>
        <taxon>Pucciniomycetes</taxon>
        <taxon>Pucciniales</taxon>
        <taxon>Melampsoraceae</taxon>
        <taxon>Melampsora</taxon>
    </lineage>
</organism>
<proteinExistence type="predicted"/>
<dbReference type="RefSeq" id="XP_007405470.1">
    <property type="nucleotide sequence ID" value="XM_007405408.1"/>
</dbReference>
<evidence type="ECO:0000256" key="1">
    <source>
        <dbReference type="SAM" id="MobiDB-lite"/>
    </source>
</evidence>
<dbReference type="Proteomes" id="UP000001072">
    <property type="component" value="Unassembled WGS sequence"/>
</dbReference>
<dbReference type="EMBL" id="GL883093">
    <property type="protein sequence ID" value="EGG10868.1"/>
    <property type="molecule type" value="Genomic_DNA"/>
</dbReference>
<gene>
    <name evidence="2" type="ORF">MELLADRAFT_92215</name>
</gene>
<dbReference type="InParanoid" id="F4R8T9"/>
<dbReference type="AlphaFoldDB" id="F4R8T9"/>
<dbReference type="HOGENOM" id="CLU_880223_0_0_1"/>
<feature type="compositionally biased region" description="Polar residues" evidence="1">
    <location>
        <begin position="113"/>
        <end position="130"/>
    </location>
</feature>
<protein>
    <submittedName>
        <fullName evidence="2">Uncharacterized protein</fullName>
    </submittedName>
</protein>
<dbReference type="KEGG" id="mlr:MELLADRAFT_92215"/>
<keyword evidence="3" id="KW-1185">Reference proteome</keyword>
<evidence type="ECO:0000313" key="2">
    <source>
        <dbReference type="EMBL" id="EGG10868.1"/>
    </source>
</evidence>
<accession>F4R8T9</accession>
<evidence type="ECO:0000313" key="3">
    <source>
        <dbReference type="Proteomes" id="UP000001072"/>
    </source>
</evidence>
<feature type="compositionally biased region" description="Low complexity" evidence="1">
    <location>
        <begin position="279"/>
        <end position="288"/>
    </location>
</feature>
<dbReference type="VEuPathDB" id="FungiDB:MELLADRAFT_92215"/>
<name>F4R8T9_MELLP</name>
<dbReference type="GeneID" id="18936165"/>
<feature type="region of interest" description="Disordered" evidence="1">
    <location>
        <begin position="104"/>
        <end position="176"/>
    </location>
</feature>
<sequence length="294" mass="32417">MDMDGVPIPPRKQREAELKQMAARRSNKKRNKTFDRPPDPIASSPNFKRIPSTPKKTHRDNDSKDDNLMTPPHARSPHTITTVPVVIVPSVTPAPVRAQTPQLVNLGPFQSPPVANSPSPKRNRLNSSLPDPSKLKINHNRSKHYANDPILDISPPANSNTPAARTNDKSHQPPVLPPPIEVGPKFIFSTPLSVDGYKNLLGPKVILNKEPVYPSDEIESCISSMYSEVFKHFKGHVAVNEEEIDDRAKTLRKLHFIGQKGLEKRSSPSIVPALEMNDSEGSSTGSSSKGKDRV</sequence>
<reference evidence="3" key="1">
    <citation type="journal article" date="2011" name="Proc. Natl. Acad. Sci. U.S.A.">
        <title>Obligate biotrophy features unraveled by the genomic analysis of rust fungi.</title>
        <authorList>
            <person name="Duplessis S."/>
            <person name="Cuomo C.A."/>
            <person name="Lin Y.-C."/>
            <person name="Aerts A."/>
            <person name="Tisserant E."/>
            <person name="Veneault-Fourrey C."/>
            <person name="Joly D.L."/>
            <person name="Hacquard S."/>
            <person name="Amselem J."/>
            <person name="Cantarel B.L."/>
            <person name="Chiu R."/>
            <person name="Coutinho P.M."/>
            <person name="Feau N."/>
            <person name="Field M."/>
            <person name="Frey P."/>
            <person name="Gelhaye E."/>
            <person name="Goldberg J."/>
            <person name="Grabherr M.G."/>
            <person name="Kodira C.D."/>
            <person name="Kohler A."/>
            <person name="Kuees U."/>
            <person name="Lindquist E.A."/>
            <person name="Lucas S.M."/>
            <person name="Mago R."/>
            <person name="Mauceli E."/>
            <person name="Morin E."/>
            <person name="Murat C."/>
            <person name="Pangilinan J.L."/>
            <person name="Park R."/>
            <person name="Pearson M."/>
            <person name="Quesneville H."/>
            <person name="Rouhier N."/>
            <person name="Sakthikumar S."/>
            <person name="Salamov A.A."/>
            <person name="Schmutz J."/>
            <person name="Selles B."/>
            <person name="Shapiro H."/>
            <person name="Tanguay P."/>
            <person name="Tuskan G.A."/>
            <person name="Henrissat B."/>
            <person name="Van de Peer Y."/>
            <person name="Rouze P."/>
            <person name="Ellis J.G."/>
            <person name="Dodds P.N."/>
            <person name="Schein J.E."/>
            <person name="Zhong S."/>
            <person name="Hamelin R.C."/>
            <person name="Grigoriev I.V."/>
            <person name="Szabo L.J."/>
            <person name="Martin F."/>
        </authorList>
    </citation>
    <scope>NUCLEOTIDE SEQUENCE [LARGE SCALE GENOMIC DNA]</scope>
    <source>
        <strain evidence="3">98AG31 / pathotype 3-4-7</strain>
    </source>
</reference>
<feature type="region of interest" description="Disordered" evidence="1">
    <location>
        <begin position="261"/>
        <end position="294"/>
    </location>
</feature>